<feature type="compositionally biased region" description="Basic and acidic residues" evidence="1">
    <location>
        <begin position="62"/>
        <end position="80"/>
    </location>
</feature>
<evidence type="ECO:0000313" key="2">
    <source>
        <dbReference type="EMBL" id="MTB95875.1"/>
    </source>
</evidence>
<keyword evidence="3" id="KW-1185">Reference proteome</keyword>
<dbReference type="AlphaFoldDB" id="A0A6I3JCR1"/>
<evidence type="ECO:0000313" key="3">
    <source>
        <dbReference type="Proteomes" id="UP000433406"/>
    </source>
</evidence>
<name>A0A6I3JCR1_9ACTN</name>
<accession>A0A6I3JCR1</accession>
<reference evidence="2 3" key="1">
    <citation type="submission" date="2019-10" db="EMBL/GenBank/DDBJ databases">
        <title>Nocardioides novel species isolated from the excrement of Marmot.</title>
        <authorList>
            <person name="Zhang G."/>
        </authorList>
    </citation>
    <scope>NUCLEOTIDE SEQUENCE [LARGE SCALE GENOMIC DNA]</scope>
    <source>
        <strain evidence="3">zg-579</strain>
    </source>
</reference>
<gene>
    <name evidence="2" type="ORF">GGQ22_12370</name>
</gene>
<dbReference type="EMBL" id="WLCI01000013">
    <property type="protein sequence ID" value="MTB95875.1"/>
    <property type="molecule type" value="Genomic_DNA"/>
</dbReference>
<organism evidence="2 3">
    <name type="scientific">Nocardioides marmotae</name>
    <dbReference type="NCBI Taxonomy" id="2663857"/>
    <lineage>
        <taxon>Bacteria</taxon>
        <taxon>Bacillati</taxon>
        <taxon>Actinomycetota</taxon>
        <taxon>Actinomycetes</taxon>
        <taxon>Propionibacteriales</taxon>
        <taxon>Nocardioidaceae</taxon>
        <taxon>Nocardioides</taxon>
    </lineage>
</organism>
<dbReference type="Proteomes" id="UP000433406">
    <property type="component" value="Unassembled WGS sequence"/>
</dbReference>
<feature type="compositionally biased region" description="Basic and acidic residues" evidence="1">
    <location>
        <begin position="87"/>
        <end position="126"/>
    </location>
</feature>
<proteinExistence type="predicted"/>
<dbReference type="RefSeq" id="WP_154615326.1">
    <property type="nucleotide sequence ID" value="NZ_CP053660.1"/>
</dbReference>
<protein>
    <submittedName>
        <fullName evidence="2">Uncharacterized protein</fullName>
    </submittedName>
</protein>
<comment type="caution">
    <text evidence="2">The sequence shown here is derived from an EMBL/GenBank/DDBJ whole genome shotgun (WGS) entry which is preliminary data.</text>
</comment>
<feature type="region of interest" description="Disordered" evidence="1">
    <location>
        <begin position="55"/>
        <end position="126"/>
    </location>
</feature>
<evidence type="ECO:0000256" key="1">
    <source>
        <dbReference type="SAM" id="MobiDB-lite"/>
    </source>
</evidence>
<sequence length="126" mass="13946">MASGARSPLARSLVGSMVWSMVWTMVGSMVRSMVWSMTRSLGPALGLVLRLPPLLPAGAERGGARDQERHEADDAAEREPVAATAQDRQHRPDQHRERRTDDDPEPADLHQGRAVRRERDGQGEQT</sequence>